<dbReference type="InterPro" id="IPR036890">
    <property type="entry name" value="HATPase_C_sf"/>
</dbReference>
<protein>
    <submittedName>
        <fullName evidence="3">Sensor histidine kinase</fullName>
    </submittedName>
</protein>
<feature type="transmembrane region" description="Helical" evidence="1">
    <location>
        <begin position="7"/>
        <end position="27"/>
    </location>
</feature>
<keyword evidence="1" id="KW-1133">Transmembrane helix</keyword>
<feature type="transmembrane region" description="Helical" evidence="1">
    <location>
        <begin position="63"/>
        <end position="86"/>
    </location>
</feature>
<dbReference type="Pfam" id="PF06580">
    <property type="entry name" value="His_kinase"/>
    <property type="match status" value="1"/>
</dbReference>
<dbReference type="EMBL" id="CP027669">
    <property type="protein sequence ID" value="AVO43006.1"/>
    <property type="molecule type" value="Genomic_DNA"/>
</dbReference>
<evidence type="ECO:0000313" key="3">
    <source>
        <dbReference type="EMBL" id="AVO43006.1"/>
    </source>
</evidence>
<dbReference type="PANTHER" id="PTHR34220:SF9">
    <property type="entry name" value="SIGNAL TRANSDUCTION HISTIDINE KINASE INTERNAL REGION DOMAIN-CONTAINING PROTEIN"/>
    <property type="match status" value="1"/>
</dbReference>
<dbReference type="KEGG" id="simp:C6571_01920"/>
<dbReference type="SUPFAM" id="SSF55874">
    <property type="entry name" value="ATPase domain of HSP90 chaperone/DNA topoisomerase II/histidine kinase"/>
    <property type="match status" value="1"/>
</dbReference>
<keyword evidence="3" id="KW-0808">Transferase</keyword>
<evidence type="ECO:0000313" key="4">
    <source>
        <dbReference type="Proteomes" id="UP000239326"/>
    </source>
</evidence>
<organism evidence="3 4">
    <name type="scientific">Simplicispira suum</name>
    <dbReference type="NCBI Taxonomy" id="2109915"/>
    <lineage>
        <taxon>Bacteria</taxon>
        <taxon>Pseudomonadati</taxon>
        <taxon>Pseudomonadota</taxon>
        <taxon>Betaproteobacteria</taxon>
        <taxon>Burkholderiales</taxon>
        <taxon>Comamonadaceae</taxon>
        <taxon>Simplicispira</taxon>
    </lineage>
</organism>
<dbReference type="GO" id="GO:0016020">
    <property type="term" value="C:membrane"/>
    <property type="evidence" value="ECO:0007669"/>
    <property type="project" value="InterPro"/>
</dbReference>
<dbReference type="AlphaFoldDB" id="A0A2S0N4G9"/>
<evidence type="ECO:0000256" key="1">
    <source>
        <dbReference type="SAM" id="Phobius"/>
    </source>
</evidence>
<dbReference type="GO" id="GO:0000155">
    <property type="term" value="F:phosphorelay sensor kinase activity"/>
    <property type="evidence" value="ECO:0007669"/>
    <property type="project" value="InterPro"/>
</dbReference>
<keyword evidence="1" id="KW-0812">Transmembrane</keyword>
<dbReference type="PROSITE" id="PS50109">
    <property type="entry name" value="HIS_KIN"/>
    <property type="match status" value="1"/>
</dbReference>
<dbReference type="InterPro" id="IPR005467">
    <property type="entry name" value="His_kinase_dom"/>
</dbReference>
<feature type="domain" description="Histidine kinase" evidence="2">
    <location>
        <begin position="247"/>
        <end position="349"/>
    </location>
</feature>
<gene>
    <name evidence="3" type="ORF">C6571_01920</name>
</gene>
<keyword evidence="4" id="KW-1185">Reference proteome</keyword>
<keyword evidence="1" id="KW-0472">Membrane</keyword>
<dbReference type="Gene3D" id="3.30.565.10">
    <property type="entry name" value="Histidine kinase-like ATPase, C-terminal domain"/>
    <property type="match status" value="1"/>
</dbReference>
<dbReference type="InterPro" id="IPR003594">
    <property type="entry name" value="HATPase_dom"/>
</dbReference>
<dbReference type="InterPro" id="IPR010559">
    <property type="entry name" value="Sig_transdc_His_kin_internal"/>
</dbReference>
<keyword evidence="3" id="KW-0418">Kinase</keyword>
<dbReference type="InterPro" id="IPR050640">
    <property type="entry name" value="Bact_2-comp_sensor_kinase"/>
</dbReference>
<proteinExistence type="predicted"/>
<dbReference type="OrthoDB" id="2514702at2"/>
<dbReference type="Proteomes" id="UP000239326">
    <property type="component" value="Chromosome"/>
</dbReference>
<name>A0A2S0N4G9_9BURK</name>
<evidence type="ECO:0000259" key="2">
    <source>
        <dbReference type="PROSITE" id="PS50109"/>
    </source>
</evidence>
<feature type="transmembrane region" description="Helical" evidence="1">
    <location>
        <begin position="33"/>
        <end position="51"/>
    </location>
</feature>
<dbReference type="PANTHER" id="PTHR34220">
    <property type="entry name" value="SENSOR HISTIDINE KINASE YPDA"/>
    <property type="match status" value="1"/>
</dbReference>
<feature type="transmembrane region" description="Helical" evidence="1">
    <location>
        <begin position="106"/>
        <end position="127"/>
    </location>
</feature>
<dbReference type="Pfam" id="PF02518">
    <property type="entry name" value="HATPase_c"/>
    <property type="match status" value="1"/>
</dbReference>
<sequence>MDWIDKLRYLLQTLAFSLAIAAIQYAIRPERPYEFPLVYSLAIGSLTWACIDFGRHLFPSRSATGWPAGWAGVALPACGMVLGYLGGTALADAWFGFSSWEASGRAQLRVSVVITLVAGLAVTYFFYTRGKAAYLQVHVAQAQRDATETRLKLLEAQLEPHMMFNTLANLRVLIATDPPRAQAMLDHLIAYLRATLGGARSTLHPLQDEFARLADYLEIMAVRMGPRLAFTLDLPDALRAVPVPPLLLQPLVENAIRHGLEPQVAGGQIDVRASTRPGPAGSLLVLEVVDSGVGLGAAPAHDTDRPGSHFGLTQVRERLATLYSAQGTLELIAGEAHGTCARVTFPLNSSTP</sequence>
<reference evidence="3 4" key="1">
    <citation type="submission" date="2018-03" db="EMBL/GenBank/DDBJ databases">
        <title>Genome sequencing of Simplicispira sp.</title>
        <authorList>
            <person name="Kim S.-J."/>
            <person name="Heo J."/>
            <person name="Kwon S.-W."/>
        </authorList>
    </citation>
    <scope>NUCLEOTIDE SEQUENCE [LARGE SCALE GENOMIC DNA]</scope>
    <source>
        <strain evidence="3 4">SC1-8</strain>
    </source>
</reference>
<accession>A0A2S0N4G9</accession>